<gene>
    <name evidence="3" type="ORF">GQN54_06530</name>
</gene>
<dbReference type="RefSeq" id="WP_160632706.1">
    <property type="nucleotide sequence ID" value="NZ_WWNE01000005.1"/>
</dbReference>
<protein>
    <recommendedName>
        <fullName evidence="2">Band 7 domain-containing protein</fullName>
    </recommendedName>
</protein>
<dbReference type="EMBL" id="WWNE01000005">
    <property type="protein sequence ID" value="NBG65767.1"/>
    <property type="molecule type" value="Genomic_DNA"/>
</dbReference>
<keyword evidence="4" id="KW-1185">Reference proteome</keyword>
<organism evidence="3 4">
    <name type="scientific">Acidiluteibacter ferrifornacis</name>
    <dbReference type="NCBI Taxonomy" id="2692424"/>
    <lineage>
        <taxon>Bacteria</taxon>
        <taxon>Pseudomonadati</taxon>
        <taxon>Bacteroidota</taxon>
        <taxon>Flavobacteriia</taxon>
        <taxon>Flavobacteriales</taxon>
        <taxon>Cryomorphaceae</taxon>
        <taxon>Acidiluteibacter</taxon>
    </lineage>
</organism>
<dbReference type="Pfam" id="PF01145">
    <property type="entry name" value="Band_7"/>
    <property type="match status" value="1"/>
</dbReference>
<comment type="caution">
    <text evidence="3">The sequence shown here is derived from an EMBL/GenBank/DDBJ whole genome shotgun (WGS) entry which is preliminary data.</text>
</comment>
<evidence type="ECO:0000256" key="1">
    <source>
        <dbReference type="SAM" id="Phobius"/>
    </source>
</evidence>
<sequence length="421" mass="47625">MTSIGILTLIAVLLIYVLDPLVEKKFNYDIIRNDRKWILLIIGAFSLILIFNPFCRTEAGYRTFVETINGNEKVFFKPGFHFAGFFSKTTDYPDVITTVFASEENKNVTTTEPAFIIRFNDATKATAQATIRWSLPADEIPMIKIHRAYRSPERLAKTSLVPYARECLKFAAQLMESETHYSGGRSKLKEDFRDQLQNGQYVLEYKTEYKFDTLTNEKEKITTSYIRRGQDGLATRIESDIQQYEIRVNFAAIDEVDYEDQVDKKLAQKIEQSTLESVSKQALITAQQEALTEKAKGEQMLAKVKAEQEADKLQAVIQAQKAKEVAKEEALQAKYIADKIAEEGRAQAEANRALVSAGLTPVQRMTMEIEIADKVSSNMAKIQFPEIMIFGGDGKNSPTNPFDAVGLDAYRKIVKEIGRSK</sequence>
<keyword evidence="1" id="KW-1133">Transmembrane helix</keyword>
<feature type="domain" description="Band 7" evidence="2">
    <location>
        <begin position="58"/>
        <end position="290"/>
    </location>
</feature>
<proteinExistence type="predicted"/>
<keyword evidence="1" id="KW-0812">Transmembrane</keyword>
<reference evidence="3 4" key="1">
    <citation type="submission" date="2019-12" db="EMBL/GenBank/DDBJ databases">
        <authorList>
            <person name="Zhao J."/>
        </authorList>
    </citation>
    <scope>NUCLEOTIDE SEQUENCE [LARGE SCALE GENOMIC DNA]</scope>
    <source>
        <strain evidence="3 4">S-15</strain>
    </source>
</reference>
<evidence type="ECO:0000313" key="3">
    <source>
        <dbReference type="EMBL" id="NBG65767.1"/>
    </source>
</evidence>
<dbReference type="AlphaFoldDB" id="A0A6N9NKS8"/>
<name>A0A6N9NKS8_9FLAO</name>
<dbReference type="Proteomes" id="UP000470771">
    <property type="component" value="Unassembled WGS sequence"/>
</dbReference>
<keyword evidence="1" id="KW-0472">Membrane</keyword>
<evidence type="ECO:0000313" key="4">
    <source>
        <dbReference type="Proteomes" id="UP000470771"/>
    </source>
</evidence>
<accession>A0A6N9NKS8</accession>
<evidence type="ECO:0000259" key="2">
    <source>
        <dbReference type="Pfam" id="PF01145"/>
    </source>
</evidence>
<feature type="transmembrane region" description="Helical" evidence="1">
    <location>
        <begin position="36"/>
        <end position="55"/>
    </location>
</feature>
<dbReference type="InterPro" id="IPR001107">
    <property type="entry name" value="Band_7"/>
</dbReference>